<evidence type="ECO:0000256" key="1">
    <source>
        <dbReference type="SAM" id="MobiDB-lite"/>
    </source>
</evidence>
<keyword evidence="3" id="KW-1185">Reference proteome</keyword>
<sequence length="76" mass="8262">MRCGGDRYRAQGGGRDGQEADRDTGAPVEPGRCKALMGPHGKPLSFRWRTGTRQTVALRQGAANDHPWVCGTTPRQ</sequence>
<evidence type="ECO:0000313" key="3">
    <source>
        <dbReference type="Proteomes" id="UP000617743"/>
    </source>
</evidence>
<evidence type="ECO:0000313" key="2">
    <source>
        <dbReference type="EMBL" id="GGW83744.1"/>
    </source>
</evidence>
<accession>A0ABQ2WWH6</accession>
<dbReference type="Proteomes" id="UP000617743">
    <property type="component" value="Unassembled WGS sequence"/>
</dbReference>
<feature type="region of interest" description="Disordered" evidence="1">
    <location>
        <begin position="1"/>
        <end position="46"/>
    </location>
</feature>
<dbReference type="EMBL" id="BMWC01000001">
    <property type="protein sequence ID" value="GGW83744.1"/>
    <property type="molecule type" value="Genomic_DNA"/>
</dbReference>
<reference evidence="3" key="1">
    <citation type="journal article" date="2019" name="Int. J. Syst. Evol. Microbiol.">
        <title>The Global Catalogue of Microorganisms (GCM) 10K type strain sequencing project: providing services to taxonomists for standard genome sequencing and annotation.</title>
        <authorList>
            <consortium name="The Broad Institute Genomics Platform"/>
            <consortium name="The Broad Institute Genome Sequencing Center for Infectious Disease"/>
            <person name="Wu L."/>
            <person name="Ma J."/>
        </authorList>
    </citation>
    <scope>NUCLEOTIDE SEQUENCE [LARGE SCALE GENOMIC DNA]</scope>
    <source>
        <strain evidence="3">JCM 4866</strain>
    </source>
</reference>
<organism evidence="2 3">
    <name type="scientific">Streptomyces lomondensis</name>
    <dbReference type="NCBI Taxonomy" id="68229"/>
    <lineage>
        <taxon>Bacteria</taxon>
        <taxon>Bacillati</taxon>
        <taxon>Actinomycetota</taxon>
        <taxon>Actinomycetes</taxon>
        <taxon>Kitasatosporales</taxon>
        <taxon>Streptomycetaceae</taxon>
        <taxon>Streptomyces</taxon>
    </lineage>
</organism>
<comment type="caution">
    <text evidence="2">The sequence shown here is derived from an EMBL/GenBank/DDBJ whole genome shotgun (WGS) entry which is preliminary data.</text>
</comment>
<gene>
    <name evidence="2" type="ORF">GCM10010383_10630</name>
</gene>
<protein>
    <submittedName>
        <fullName evidence="2">Uncharacterized protein</fullName>
    </submittedName>
</protein>
<name>A0ABQ2WWH6_9ACTN</name>
<proteinExistence type="predicted"/>